<dbReference type="PROSITE" id="PS51084">
    <property type="entry name" value="HIT_2"/>
    <property type="match status" value="1"/>
</dbReference>
<dbReference type="PANTHER" id="PTHR23089">
    <property type="entry name" value="HISTIDINE TRIAD HIT PROTEIN"/>
    <property type="match status" value="1"/>
</dbReference>
<evidence type="ECO:0000256" key="1">
    <source>
        <dbReference type="PIRSR" id="PIRSR601310-1"/>
    </source>
</evidence>
<dbReference type="Gene3D" id="3.30.428.10">
    <property type="entry name" value="HIT-like"/>
    <property type="match status" value="1"/>
</dbReference>
<gene>
    <name evidence="5" type="ORF">H5P27_07940</name>
</gene>
<dbReference type="GO" id="GO:0003824">
    <property type="term" value="F:catalytic activity"/>
    <property type="evidence" value="ECO:0007669"/>
    <property type="project" value="InterPro"/>
</dbReference>
<dbReference type="Proteomes" id="UP000526501">
    <property type="component" value="Unassembled WGS sequence"/>
</dbReference>
<dbReference type="Pfam" id="PF01230">
    <property type="entry name" value="HIT"/>
    <property type="match status" value="1"/>
</dbReference>
<dbReference type="RefSeq" id="WP_185659858.1">
    <property type="nucleotide sequence ID" value="NZ_CAWPOO010000007.1"/>
</dbReference>
<evidence type="ECO:0000259" key="4">
    <source>
        <dbReference type="PROSITE" id="PS51084"/>
    </source>
</evidence>
<evidence type="ECO:0000256" key="3">
    <source>
        <dbReference type="PROSITE-ProRule" id="PRU00464"/>
    </source>
</evidence>
<organism evidence="5 6">
    <name type="scientific">Pelagicoccus albus</name>
    <dbReference type="NCBI Taxonomy" id="415222"/>
    <lineage>
        <taxon>Bacteria</taxon>
        <taxon>Pseudomonadati</taxon>
        <taxon>Verrucomicrobiota</taxon>
        <taxon>Opitutia</taxon>
        <taxon>Puniceicoccales</taxon>
        <taxon>Pelagicoccaceae</taxon>
        <taxon>Pelagicoccus</taxon>
    </lineage>
</organism>
<feature type="active site" description="Tele-AMP-histidine intermediate" evidence="1">
    <location>
        <position position="101"/>
    </location>
</feature>
<feature type="short sequence motif" description="Histidine triad motif" evidence="2 3">
    <location>
        <begin position="99"/>
        <end position="103"/>
    </location>
</feature>
<keyword evidence="6" id="KW-1185">Reference proteome</keyword>
<sequence>MSDEKTIFQKIIDREIPATIEYEDELCIVIHDIQPQAPTHLLLIPKKPIPRIGEATPEDKELLGHLMTIIPQLAAKLGWTEGFRTVLNSGPHSGEIVPHLHIHLLAGKPLGPICG</sequence>
<dbReference type="AlphaFoldDB" id="A0A7X1B5M7"/>
<dbReference type="InterPro" id="IPR011146">
    <property type="entry name" value="HIT-like"/>
</dbReference>
<comment type="caution">
    <text evidence="5">The sequence shown here is derived from an EMBL/GenBank/DDBJ whole genome shotgun (WGS) entry which is preliminary data.</text>
</comment>
<evidence type="ECO:0000256" key="2">
    <source>
        <dbReference type="PIRSR" id="PIRSR601310-3"/>
    </source>
</evidence>
<dbReference type="CDD" id="cd01276">
    <property type="entry name" value="PKCI_related"/>
    <property type="match status" value="1"/>
</dbReference>
<protein>
    <submittedName>
        <fullName evidence="5">Histidine triad nucleotide-binding protein</fullName>
    </submittedName>
</protein>
<proteinExistence type="predicted"/>
<evidence type="ECO:0000313" key="6">
    <source>
        <dbReference type="Proteomes" id="UP000526501"/>
    </source>
</evidence>
<name>A0A7X1B5M7_9BACT</name>
<dbReference type="PRINTS" id="PR00332">
    <property type="entry name" value="HISTRIAD"/>
</dbReference>
<dbReference type="SUPFAM" id="SSF54197">
    <property type="entry name" value="HIT-like"/>
    <property type="match status" value="1"/>
</dbReference>
<feature type="domain" description="HIT" evidence="4">
    <location>
        <begin position="7"/>
        <end position="115"/>
    </location>
</feature>
<dbReference type="InterPro" id="IPR036265">
    <property type="entry name" value="HIT-like_sf"/>
</dbReference>
<reference evidence="5 6" key="1">
    <citation type="submission" date="2020-07" db="EMBL/GenBank/DDBJ databases">
        <authorList>
            <person name="Feng X."/>
        </authorList>
    </citation>
    <scope>NUCLEOTIDE SEQUENCE [LARGE SCALE GENOMIC DNA]</scope>
    <source>
        <strain evidence="5 6">JCM23202</strain>
    </source>
</reference>
<evidence type="ECO:0000313" key="5">
    <source>
        <dbReference type="EMBL" id="MBC2605972.1"/>
    </source>
</evidence>
<accession>A0A7X1B5M7</accession>
<dbReference type="InterPro" id="IPR001310">
    <property type="entry name" value="Histidine_triad_HIT"/>
</dbReference>
<dbReference type="EMBL" id="JACHVC010000007">
    <property type="protein sequence ID" value="MBC2605972.1"/>
    <property type="molecule type" value="Genomic_DNA"/>
</dbReference>